<accession>A0ABT3SJW6</accession>
<dbReference type="Proteomes" id="UP001300745">
    <property type="component" value="Unassembled WGS sequence"/>
</dbReference>
<dbReference type="EMBL" id="JAPJDO010000028">
    <property type="protein sequence ID" value="MCX2939828.1"/>
    <property type="molecule type" value="Genomic_DNA"/>
</dbReference>
<dbReference type="InterPro" id="IPR006121">
    <property type="entry name" value="HMA_dom"/>
</dbReference>
<gene>
    <name evidence="2" type="ORF">ORI27_24325</name>
</gene>
<reference evidence="2 3" key="1">
    <citation type="submission" date="2022-11" db="EMBL/GenBank/DDBJ databases">
        <title>Mycobacterium sp. nov.</title>
        <authorList>
            <person name="Papic B."/>
            <person name="Spicic S."/>
            <person name="Duvnjak S."/>
        </authorList>
    </citation>
    <scope>NUCLEOTIDE SEQUENCE [LARGE SCALE GENOMIC DNA]</scope>
    <source>
        <strain evidence="2 3">CVI_P4</strain>
    </source>
</reference>
<protein>
    <submittedName>
        <fullName evidence="2">Heavy metal-associated domain-containing protein</fullName>
    </submittedName>
</protein>
<evidence type="ECO:0000313" key="2">
    <source>
        <dbReference type="EMBL" id="MCX2939828.1"/>
    </source>
</evidence>
<evidence type="ECO:0000259" key="1">
    <source>
        <dbReference type="PROSITE" id="PS50846"/>
    </source>
</evidence>
<name>A0ABT3SJW6_9MYCO</name>
<dbReference type="CDD" id="cd00371">
    <property type="entry name" value="HMA"/>
    <property type="match status" value="1"/>
</dbReference>
<dbReference type="PROSITE" id="PS50846">
    <property type="entry name" value="HMA_2"/>
    <property type="match status" value="1"/>
</dbReference>
<proteinExistence type="predicted"/>
<feature type="domain" description="HMA" evidence="1">
    <location>
        <begin position="12"/>
        <end position="76"/>
    </location>
</feature>
<sequence>MTVTEVFEGQDRRIQLDVTGMTCRMCASHIAKRLNKVDGVRASVDLTTRIATVDARADVDVAELCDVVRKAGYGATERLAGAGDVVSPIDAGVRGPVRQLIEFALMFLGWLGIRRR</sequence>
<organism evidence="2 3">
    <name type="scientific">Mycobacterium pinniadriaticum</name>
    <dbReference type="NCBI Taxonomy" id="2994102"/>
    <lineage>
        <taxon>Bacteria</taxon>
        <taxon>Bacillati</taxon>
        <taxon>Actinomycetota</taxon>
        <taxon>Actinomycetes</taxon>
        <taxon>Mycobacteriales</taxon>
        <taxon>Mycobacteriaceae</taxon>
        <taxon>Mycobacterium</taxon>
    </lineage>
</organism>
<dbReference type="Gene3D" id="3.30.70.100">
    <property type="match status" value="1"/>
</dbReference>
<dbReference type="RefSeq" id="WP_265999634.1">
    <property type="nucleotide sequence ID" value="NZ_JAPJDN010000028.1"/>
</dbReference>
<keyword evidence="3" id="KW-1185">Reference proteome</keyword>
<dbReference type="Pfam" id="PF00403">
    <property type="entry name" value="HMA"/>
    <property type="match status" value="1"/>
</dbReference>
<dbReference type="SUPFAM" id="SSF55008">
    <property type="entry name" value="HMA, heavy metal-associated domain"/>
    <property type="match status" value="1"/>
</dbReference>
<comment type="caution">
    <text evidence="2">The sequence shown here is derived from an EMBL/GenBank/DDBJ whole genome shotgun (WGS) entry which is preliminary data.</text>
</comment>
<evidence type="ECO:0000313" key="3">
    <source>
        <dbReference type="Proteomes" id="UP001300745"/>
    </source>
</evidence>
<dbReference type="InterPro" id="IPR036163">
    <property type="entry name" value="HMA_dom_sf"/>
</dbReference>